<dbReference type="EMBL" id="BCMS01000002">
    <property type="protein sequence ID" value="GAQ23224.1"/>
    <property type="molecule type" value="Genomic_DNA"/>
</dbReference>
<feature type="region of interest" description="Disordered" evidence="1">
    <location>
        <begin position="1"/>
        <end position="28"/>
    </location>
</feature>
<feature type="transmembrane region" description="Helical" evidence="2">
    <location>
        <begin position="373"/>
        <end position="392"/>
    </location>
</feature>
<accession>A0A100HPF7</accession>
<sequence length="480" mass="49996">MSATLRRTPDTERRERLPAAWSGRDRRAPDPLAQLSRRLEGACQGAVQPLELAAILEAEGYTDQLVRTRFGTPDVFACAQLLYRRVPFRPPDVTASTLPRPVPLGRDLTRGVIYLMPALWTPFALPLTPGMGAAQVTTAGLLTATLFGWGWMQGVAYRGYQALVRGPAPAARTLAVAGVQATVLTAALAAGVAWMLDLPVLLTAGVALAMGTYLASATALLVLGQEARLLLTALPVAALILADLSGVVQAPQWLTLLLAVGGPLLAAAQTVIRAGRPAAAVATRSGRALLYATYGWLCAAFLAARLLNPWQPGGADLSGMMGLSWSVAPLVLGMGVLEFTLRGLHRGLGDCARRTDPVGVIRARAARFLSGRVALFTAGLALTYLLVALLSPRLGGPVLAPELLTGHVLVGGALLLSGYLINVSLLGGALLAWAGALGAQVAVREAGLAPDPAYLLGAVVAALLCGLLTTWAVRDARHLT</sequence>
<feature type="transmembrane region" description="Helical" evidence="2">
    <location>
        <begin position="454"/>
        <end position="473"/>
    </location>
</feature>
<dbReference type="AlphaFoldDB" id="A0A100HPF7"/>
<keyword evidence="2" id="KW-1133">Transmembrane helix</keyword>
<comment type="caution">
    <text evidence="3">The sequence shown here is derived from an EMBL/GenBank/DDBJ whole genome shotgun (WGS) entry which is preliminary data.</text>
</comment>
<dbReference type="RefSeq" id="WP_058978943.1">
    <property type="nucleotide sequence ID" value="NZ_BCMS01000002.1"/>
</dbReference>
<feature type="transmembrane region" description="Helical" evidence="2">
    <location>
        <begin position="133"/>
        <end position="152"/>
    </location>
</feature>
<evidence type="ECO:0000256" key="1">
    <source>
        <dbReference type="SAM" id="MobiDB-lite"/>
    </source>
</evidence>
<feature type="transmembrane region" description="Helical" evidence="2">
    <location>
        <begin position="254"/>
        <end position="276"/>
    </location>
</feature>
<organism evidence="3 4">
    <name type="scientific">Deinococcus grandis</name>
    <dbReference type="NCBI Taxonomy" id="57498"/>
    <lineage>
        <taxon>Bacteria</taxon>
        <taxon>Thermotogati</taxon>
        <taxon>Deinococcota</taxon>
        <taxon>Deinococci</taxon>
        <taxon>Deinococcales</taxon>
        <taxon>Deinococcaceae</taxon>
        <taxon>Deinococcus</taxon>
    </lineage>
</organism>
<proteinExistence type="predicted"/>
<keyword evidence="4" id="KW-1185">Reference proteome</keyword>
<feature type="transmembrane region" description="Helical" evidence="2">
    <location>
        <begin position="200"/>
        <end position="222"/>
    </location>
</feature>
<feature type="transmembrane region" description="Helical" evidence="2">
    <location>
        <begin position="319"/>
        <end position="337"/>
    </location>
</feature>
<evidence type="ECO:0000256" key="2">
    <source>
        <dbReference type="SAM" id="Phobius"/>
    </source>
</evidence>
<dbReference type="OrthoDB" id="61630at2"/>
<feature type="transmembrane region" description="Helical" evidence="2">
    <location>
        <begin position="398"/>
        <end position="416"/>
    </location>
</feature>
<feature type="transmembrane region" description="Helical" evidence="2">
    <location>
        <begin position="423"/>
        <end position="442"/>
    </location>
</feature>
<gene>
    <name evidence="3" type="ORF">DEIGR_200079</name>
</gene>
<protein>
    <submittedName>
        <fullName evidence="3">Uncharacterized protein</fullName>
    </submittedName>
</protein>
<feature type="transmembrane region" description="Helical" evidence="2">
    <location>
        <begin position="288"/>
        <end position="307"/>
    </location>
</feature>
<feature type="transmembrane region" description="Helical" evidence="2">
    <location>
        <begin position="229"/>
        <end position="248"/>
    </location>
</feature>
<feature type="compositionally biased region" description="Basic and acidic residues" evidence="1">
    <location>
        <begin position="7"/>
        <end position="28"/>
    </location>
</feature>
<dbReference type="Proteomes" id="UP000056209">
    <property type="component" value="Unassembled WGS sequence"/>
</dbReference>
<keyword evidence="2" id="KW-0812">Transmembrane</keyword>
<reference evidence="4" key="1">
    <citation type="submission" date="2015-11" db="EMBL/GenBank/DDBJ databases">
        <title>Draft Genome Sequence of the Radioresistant Bacterium Deinococcus grandis, Isolated from Freshwater Fish in Japan.</title>
        <authorList>
            <person name="Satoh K."/>
            <person name="Onodera T."/>
            <person name="Omoso K."/>
            <person name="Takeda-Yano K."/>
            <person name="Katayama T."/>
            <person name="Oono Y."/>
            <person name="Narumi I."/>
        </authorList>
    </citation>
    <scope>NUCLEOTIDE SEQUENCE [LARGE SCALE GENOMIC DNA]</scope>
    <source>
        <strain evidence="4">ATCC 43672</strain>
    </source>
</reference>
<evidence type="ECO:0000313" key="3">
    <source>
        <dbReference type="EMBL" id="GAQ23224.1"/>
    </source>
</evidence>
<name>A0A100HPF7_9DEIO</name>
<evidence type="ECO:0000313" key="4">
    <source>
        <dbReference type="Proteomes" id="UP000056209"/>
    </source>
</evidence>
<feature type="transmembrane region" description="Helical" evidence="2">
    <location>
        <begin position="173"/>
        <end position="194"/>
    </location>
</feature>
<keyword evidence="2" id="KW-0472">Membrane</keyword>